<dbReference type="AlphaFoldDB" id="A0A2S4KN10"/>
<dbReference type="GO" id="GO:0020037">
    <property type="term" value="F:heme binding"/>
    <property type="evidence" value="ECO:0007669"/>
    <property type="project" value="InterPro"/>
</dbReference>
<dbReference type="PRINTS" id="PR00385">
    <property type="entry name" value="P450"/>
</dbReference>
<dbReference type="PANTHER" id="PTHR24305">
    <property type="entry name" value="CYTOCHROME P450"/>
    <property type="match status" value="1"/>
</dbReference>
<evidence type="ECO:0000256" key="7">
    <source>
        <dbReference type="PIRSR" id="PIRSR602403-1"/>
    </source>
</evidence>
<dbReference type="InterPro" id="IPR001128">
    <property type="entry name" value="Cyt_P450"/>
</dbReference>
<evidence type="ECO:0000256" key="8">
    <source>
        <dbReference type="RuleBase" id="RU000461"/>
    </source>
</evidence>
<keyword evidence="8" id="KW-0560">Oxidoreductase</keyword>
<evidence type="ECO:0000313" key="9">
    <source>
        <dbReference type="EMBL" id="POR31587.1"/>
    </source>
</evidence>
<keyword evidence="3 7" id="KW-0349">Heme</keyword>
<dbReference type="Proteomes" id="UP000237481">
    <property type="component" value="Unassembled WGS sequence"/>
</dbReference>
<keyword evidence="5 7" id="KW-0408">Iron</keyword>
<keyword evidence="6 8" id="KW-0503">Monooxygenase</keyword>
<dbReference type="EMBL" id="PKSG01001023">
    <property type="protein sequence ID" value="POR31587.1"/>
    <property type="molecule type" value="Genomic_DNA"/>
</dbReference>
<dbReference type="InterPro" id="IPR017972">
    <property type="entry name" value="Cyt_P450_CS"/>
</dbReference>
<evidence type="ECO:0000313" key="10">
    <source>
        <dbReference type="Proteomes" id="UP000237481"/>
    </source>
</evidence>
<evidence type="ECO:0000256" key="5">
    <source>
        <dbReference type="ARBA" id="ARBA00023004"/>
    </source>
</evidence>
<dbReference type="InterPro" id="IPR036396">
    <property type="entry name" value="Cyt_P450_sf"/>
</dbReference>
<comment type="caution">
    <text evidence="9">The sequence shown here is derived from an EMBL/GenBank/DDBJ whole genome shotgun (WGS) entry which is preliminary data.</text>
</comment>
<name>A0A2S4KN10_9HYPO</name>
<organism evidence="9 10">
    <name type="scientific">Tolypocladium paradoxum</name>
    <dbReference type="NCBI Taxonomy" id="94208"/>
    <lineage>
        <taxon>Eukaryota</taxon>
        <taxon>Fungi</taxon>
        <taxon>Dikarya</taxon>
        <taxon>Ascomycota</taxon>
        <taxon>Pezizomycotina</taxon>
        <taxon>Sordariomycetes</taxon>
        <taxon>Hypocreomycetidae</taxon>
        <taxon>Hypocreales</taxon>
        <taxon>Ophiocordycipitaceae</taxon>
        <taxon>Tolypocladium</taxon>
    </lineage>
</organism>
<accession>A0A2S4KN10</accession>
<dbReference type="GO" id="GO:0005506">
    <property type="term" value="F:iron ion binding"/>
    <property type="evidence" value="ECO:0007669"/>
    <property type="project" value="InterPro"/>
</dbReference>
<evidence type="ECO:0000256" key="1">
    <source>
        <dbReference type="ARBA" id="ARBA00001971"/>
    </source>
</evidence>
<sequence length="656" mass="73467">MALDTALVPPGAALDMAKLPLFASGVCVQLPPGGDTSTRAWHGGSRRHSQHEFKAGLAIQTIACLVCPQMRAALHGVFEMGFLPEAECLDHVLPFLVMPWIVAGFLTYLYVLALPKPLPGIPYNEDSSKRLFGDWAQIRQSIYRRQWIWSQPREHGAPISQAFLFPFRRPTVIISDYRTAVDICSRRTKEFDRGTRNRECVGLTAPTFHFTMESRDPRFRCHRELLRDLMTPCFLKEVAAPRVYDRATLLVDLWGLKLSKAQGRPFSATHDLNLAALDMISSVAFGMGESKAALKQETLHARCFNVDPYRAPNEPADFPTASAGPEIEALLDIPEMVAIAQGSPFPSLAQWLALLKPKHARAHWHRRSLLRRQTARSLHRLALLGEKSVPESALDQLLWREKMAASKMGREPDFYSPAIRDEVLGYLLGGHDSTATVLAWWVKHMTRHQEVQLRLRQALLNAHFAARAGGRWPTMQEISFVSIPYLDAVLEESLRCASVAALIVRKTTCDTHILGYPIPEGTDIIIPLTGPSLTEPALPIPEALRSEACRGAKDRVPAWGDDIGEYKPERWLKHEHNAAGEEVAMFDPQAGPNLAFSNGPRKCFGKKQAEMQLRTTATLLLWNFAFEPVEGPLGGWEITERLVNLPKNCYVKLRKL</sequence>
<evidence type="ECO:0000256" key="3">
    <source>
        <dbReference type="ARBA" id="ARBA00022617"/>
    </source>
</evidence>
<feature type="binding site" description="axial binding residue" evidence="7">
    <location>
        <position position="603"/>
    </location>
    <ligand>
        <name>heme</name>
        <dbReference type="ChEBI" id="CHEBI:30413"/>
    </ligand>
    <ligandPart>
        <name>Fe</name>
        <dbReference type="ChEBI" id="CHEBI:18248"/>
    </ligandPart>
</feature>
<dbReference type="GO" id="GO:0016705">
    <property type="term" value="F:oxidoreductase activity, acting on paired donors, with incorporation or reduction of molecular oxygen"/>
    <property type="evidence" value="ECO:0007669"/>
    <property type="project" value="InterPro"/>
</dbReference>
<reference evidence="9 10" key="1">
    <citation type="submission" date="2018-01" db="EMBL/GenBank/DDBJ databases">
        <title>Harnessing the power of phylogenomics to disentangle the directionality and signatures of interkingdom host jumping in the parasitic fungal genus Tolypocladium.</title>
        <authorList>
            <person name="Quandt C.A."/>
            <person name="Patterson W."/>
            <person name="Spatafora J.W."/>
        </authorList>
    </citation>
    <scope>NUCLEOTIDE SEQUENCE [LARGE SCALE GENOMIC DNA]</scope>
    <source>
        <strain evidence="9 10">NRBC 100945</strain>
    </source>
</reference>
<dbReference type="Gene3D" id="1.10.630.10">
    <property type="entry name" value="Cytochrome P450"/>
    <property type="match status" value="1"/>
</dbReference>
<comment type="cofactor">
    <cofactor evidence="1 7">
        <name>heme</name>
        <dbReference type="ChEBI" id="CHEBI:30413"/>
    </cofactor>
</comment>
<evidence type="ECO:0000256" key="6">
    <source>
        <dbReference type="ARBA" id="ARBA00023033"/>
    </source>
</evidence>
<dbReference type="GO" id="GO:0004497">
    <property type="term" value="F:monooxygenase activity"/>
    <property type="evidence" value="ECO:0007669"/>
    <property type="project" value="UniProtKB-KW"/>
</dbReference>
<comment type="similarity">
    <text evidence="2 8">Belongs to the cytochrome P450 family.</text>
</comment>
<protein>
    <submittedName>
        <fullName evidence="9">Cytochrome P450 312a1</fullName>
    </submittedName>
</protein>
<dbReference type="InterPro" id="IPR050121">
    <property type="entry name" value="Cytochrome_P450_monoxygenase"/>
</dbReference>
<gene>
    <name evidence="9" type="ORF">TPAR_08173</name>
</gene>
<dbReference type="OrthoDB" id="1470350at2759"/>
<proteinExistence type="inferred from homology"/>
<dbReference type="Pfam" id="PF00067">
    <property type="entry name" value="p450"/>
    <property type="match status" value="2"/>
</dbReference>
<dbReference type="PROSITE" id="PS00086">
    <property type="entry name" value="CYTOCHROME_P450"/>
    <property type="match status" value="1"/>
</dbReference>
<dbReference type="STRING" id="94208.A0A2S4KN10"/>
<evidence type="ECO:0000256" key="4">
    <source>
        <dbReference type="ARBA" id="ARBA00022723"/>
    </source>
</evidence>
<dbReference type="SUPFAM" id="SSF48264">
    <property type="entry name" value="Cytochrome P450"/>
    <property type="match status" value="1"/>
</dbReference>
<dbReference type="InterPro" id="IPR002403">
    <property type="entry name" value="Cyt_P450_E_grp-IV"/>
</dbReference>
<dbReference type="PANTHER" id="PTHR24305:SF232">
    <property type="entry name" value="P450, PUTATIVE (EUROFUNG)-RELATED"/>
    <property type="match status" value="1"/>
</dbReference>
<keyword evidence="10" id="KW-1185">Reference proteome</keyword>
<keyword evidence="4 7" id="KW-0479">Metal-binding</keyword>
<evidence type="ECO:0000256" key="2">
    <source>
        <dbReference type="ARBA" id="ARBA00010617"/>
    </source>
</evidence>
<dbReference type="PRINTS" id="PR00465">
    <property type="entry name" value="EP450IV"/>
</dbReference>